<comment type="function">
    <text evidence="10">Inner membrane component of the type II secretion system required for the energy-dependent secretion of extracellular factors such as proteases and toxins from the periplasm.</text>
</comment>
<evidence type="ECO:0000256" key="1">
    <source>
        <dbReference type="ARBA" id="ARBA00004377"/>
    </source>
</evidence>
<keyword evidence="4 10" id="KW-1003">Cell membrane</keyword>
<organism evidence="12 13">
    <name type="scientific">Idiomarina tyrosinivorans</name>
    <dbReference type="NCBI Taxonomy" id="1445662"/>
    <lineage>
        <taxon>Bacteria</taxon>
        <taxon>Pseudomonadati</taxon>
        <taxon>Pseudomonadota</taxon>
        <taxon>Gammaproteobacteria</taxon>
        <taxon>Alteromonadales</taxon>
        <taxon>Idiomarinaceae</taxon>
        <taxon>Idiomarina</taxon>
    </lineage>
</organism>
<evidence type="ECO:0000256" key="10">
    <source>
        <dbReference type="PIRNR" id="PIRNR006291"/>
    </source>
</evidence>
<evidence type="ECO:0000313" key="12">
    <source>
        <dbReference type="EMBL" id="RUO80293.1"/>
    </source>
</evidence>
<dbReference type="GO" id="GO:0015627">
    <property type="term" value="C:type II protein secretion system complex"/>
    <property type="evidence" value="ECO:0007669"/>
    <property type="project" value="InterPro"/>
</dbReference>
<proteinExistence type="inferred from homology"/>
<evidence type="ECO:0000256" key="7">
    <source>
        <dbReference type="ARBA" id="ARBA00022927"/>
    </source>
</evidence>
<keyword evidence="3 10" id="KW-0813">Transport</keyword>
<evidence type="ECO:0000256" key="6">
    <source>
        <dbReference type="ARBA" id="ARBA00022692"/>
    </source>
</evidence>
<dbReference type="Pfam" id="PF04612">
    <property type="entry name" value="T2SSM"/>
    <property type="match status" value="1"/>
</dbReference>
<keyword evidence="8 11" id="KW-1133">Transmembrane helix</keyword>
<reference evidence="12 13" key="1">
    <citation type="journal article" date="2011" name="Front. Microbiol.">
        <title>Genomic signatures of strain selection and enhancement in Bacillus atrophaeus var. globigii, a historical biowarfare simulant.</title>
        <authorList>
            <person name="Gibbons H.S."/>
            <person name="Broomall S.M."/>
            <person name="McNew L.A."/>
            <person name="Daligault H."/>
            <person name="Chapman C."/>
            <person name="Bruce D."/>
            <person name="Karavis M."/>
            <person name="Krepps M."/>
            <person name="McGregor P.A."/>
            <person name="Hong C."/>
            <person name="Park K.H."/>
            <person name="Akmal A."/>
            <person name="Feldman A."/>
            <person name="Lin J.S."/>
            <person name="Chang W.E."/>
            <person name="Higgs B.W."/>
            <person name="Demirev P."/>
            <person name="Lindquist J."/>
            <person name="Liem A."/>
            <person name="Fochler E."/>
            <person name="Read T.D."/>
            <person name="Tapia R."/>
            <person name="Johnson S."/>
            <person name="Bishop-Lilly K.A."/>
            <person name="Detter C."/>
            <person name="Han C."/>
            <person name="Sozhamannan S."/>
            <person name="Rosenzweig C.N."/>
            <person name="Skowronski E.W."/>
        </authorList>
    </citation>
    <scope>NUCLEOTIDE SEQUENCE [LARGE SCALE GENOMIC DNA]</scope>
    <source>
        <strain evidence="12 13">CC-PW-9</strain>
    </source>
</reference>
<keyword evidence="5 10" id="KW-0997">Cell inner membrane</keyword>
<evidence type="ECO:0000256" key="11">
    <source>
        <dbReference type="SAM" id="Phobius"/>
    </source>
</evidence>
<gene>
    <name evidence="12" type="ORF">CWI84_06590</name>
</gene>
<accession>A0A432ZQY6</accession>
<dbReference type="InterPro" id="IPR023229">
    <property type="entry name" value="T2SS_M_periplasmic_sf"/>
</dbReference>
<dbReference type="GO" id="GO:0015628">
    <property type="term" value="P:protein secretion by the type II secretion system"/>
    <property type="evidence" value="ECO:0007669"/>
    <property type="project" value="InterPro"/>
</dbReference>
<dbReference type="Proteomes" id="UP000287996">
    <property type="component" value="Unassembled WGS sequence"/>
</dbReference>
<keyword evidence="9 10" id="KW-0472">Membrane</keyword>
<protein>
    <recommendedName>
        <fullName evidence="10">Type II secretion system protein M</fullName>
        <shortName evidence="10">T2SS protein M</shortName>
    </recommendedName>
    <alternativeName>
        <fullName evidence="10">General secretion pathway protein M</fullName>
    </alternativeName>
</protein>
<evidence type="ECO:0000256" key="2">
    <source>
        <dbReference type="ARBA" id="ARBA00010637"/>
    </source>
</evidence>
<evidence type="ECO:0000256" key="8">
    <source>
        <dbReference type="ARBA" id="ARBA00022989"/>
    </source>
</evidence>
<evidence type="ECO:0000256" key="5">
    <source>
        <dbReference type="ARBA" id="ARBA00022519"/>
    </source>
</evidence>
<sequence length="177" mass="20132">MSRVQELRQKLRQHPLAQRAESYWNSLQLREQRLIAVLGAVVVVAIIYFAMWQPIHNAVQRLETQKGAAQQQLLWTQQKIAQYQQWQSRNQNKSSPSGSPSQRISTAANSFDIELSRIQPQGDAYLVAIDQVSFNALLQFIQALQSREQLLVSALDIAELSTPGAVRVRKLLVEEAR</sequence>
<evidence type="ECO:0000313" key="13">
    <source>
        <dbReference type="Proteomes" id="UP000287996"/>
    </source>
</evidence>
<name>A0A432ZQY6_9GAMM</name>
<keyword evidence="13" id="KW-1185">Reference proteome</keyword>
<dbReference type="SUPFAM" id="SSF103054">
    <property type="entry name" value="General secretion pathway protein M, EpsM"/>
    <property type="match status" value="1"/>
</dbReference>
<feature type="transmembrane region" description="Helical" evidence="11">
    <location>
        <begin position="34"/>
        <end position="52"/>
    </location>
</feature>
<dbReference type="OrthoDB" id="6624834at2"/>
<dbReference type="InterPro" id="IPR007690">
    <property type="entry name" value="T2SS_GspM"/>
</dbReference>
<comment type="similarity">
    <text evidence="2 10">Belongs to the GSP M family.</text>
</comment>
<dbReference type="RefSeq" id="WP_126841792.1">
    <property type="nucleotide sequence ID" value="NZ_PIQH01000005.1"/>
</dbReference>
<evidence type="ECO:0000256" key="3">
    <source>
        <dbReference type="ARBA" id="ARBA00022448"/>
    </source>
</evidence>
<comment type="subcellular location">
    <subcellularLocation>
        <location evidence="1">Cell inner membrane</location>
        <topology evidence="1">Single-pass membrane protein</topology>
    </subcellularLocation>
</comment>
<keyword evidence="7 10" id="KW-0653">Protein transport</keyword>
<dbReference type="AlphaFoldDB" id="A0A432ZQY6"/>
<evidence type="ECO:0000256" key="4">
    <source>
        <dbReference type="ARBA" id="ARBA00022475"/>
    </source>
</evidence>
<dbReference type="Gene3D" id="3.30.1360.100">
    <property type="entry name" value="General secretion pathway protein M, EpsM"/>
    <property type="match status" value="1"/>
</dbReference>
<dbReference type="PIRSF" id="PIRSF006291">
    <property type="entry name" value="GspM"/>
    <property type="match status" value="1"/>
</dbReference>
<keyword evidence="6 11" id="KW-0812">Transmembrane</keyword>
<comment type="caution">
    <text evidence="12">The sequence shown here is derived from an EMBL/GenBank/DDBJ whole genome shotgun (WGS) entry which is preliminary data.</text>
</comment>
<evidence type="ECO:0000256" key="9">
    <source>
        <dbReference type="ARBA" id="ARBA00023136"/>
    </source>
</evidence>
<dbReference type="GO" id="GO:0005886">
    <property type="term" value="C:plasma membrane"/>
    <property type="evidence" value="ECO:0007669"/>
    <property type="project" value="UniProtKB-SubCell"/>
</dbReference>
<dbReference type="EMBL" id="PIQH01000005">
    <property type="protein sequence ID" value="RUO80293.1"/>
    <property type="molecule type" value="Genomic_DNA"/>
</dbReference>